<accession>A0A7J8EF65</accession>
<name>A0A7J8EF65_MOLMO</name>
<dbReference type="AlphaFoldDB" id="A0A7J8EF65"/>
<organism evidence="1 2">
    <name type="scientific">Molossus molossus</name>
    <name type="common">Pallas' mastiff bat</name>
    <name type="synonym">Vespertilio molossus</name>
    <dbReference type="NCBI Taxonomy" id="27622"/>
    <lineage>
        <taxon>Eukaryota</taxon>
        <taxon>Metazoa</taxon>
        <taxon>Chordata</taxon>
        <taxon>Craniata</taxon>
        <taxon>Vertebrata</taxon>
        <taxon>Euteleostomi</taxon>
        <taxon>Mammalia</taxon>
        <taxon>Eutheria</taxon>
        <taxon>Laurasiatheria</taxon>
        <taxon>Chiroptera</taxon>
        <taxon>Yangochiroptera</taxon>
        <taxon>Molossidae</taxon>
        <taxon>Molossus</taxon>
    </lineage>
</organism>
<keyword evidence="2" id="KW-1185">Reference proteome</keyword>
<evidence type="ECO:0000313" key="2">
    <source>
        <dbReference type="Proteomes" id="UP000550707"/>
    </source>
</evidence>
<dbReference type="Proteomes" id="UP000550707">
    <property type="component" value="Unassembled WGS sequence"/>
</dbReference>
<dbReference type="EMBL" id="JACASF010000014">
    <property type="protein sequence ID" value="KAF6433732.1"/>
    <property type="molecule type" value="Genomic_DNA"/>
</dbReference>
<comment type="caution">
    <text evidence="1">The sequence shown here is derived from an EMBL/GenBank/DDBJ whole genome shotgun (WGS) entry which is preliminary data.</text>
</comment>
<evidence type="ECO:0000313" key="1">
    <source>
        <dbReference type="EMBL" id="KAF6433732.1"/>
    </source>
</evidence>
<reference evidence="1 2" key="1">
    <citation type="journal article" date="2020" name="Nature">
        <title>Six reference-quality genomes reveal evolution of bat adaptations.</title>
        <authorList>
            <person name="Jebb D."/>
            <person name="Huang Z."/>
            <person name="Pippel M."/>
            <person name="Hughes G.M."/>
            <person name="Lavrichenko K."/>
            <person name="Devanna P."/>
            <person name="Winkler S."/>
            <person name="Jermiin L.S."/>
            <person name="Skirmuntt E.C."/>
            <person name="Katzourakis A."/>
            <person name="Burkitt-Gray L."/>
            <person name="Ray D.A."/>
            <person name="Sullivan K.A.M."/>
            <person name="Roscito J.G."/>
            <person name="Kirilenko B.M."/>
            <person name="Davalos L.M."/>
            <person name="Corthals A.P."/>
            <person name="Power M.L."/>
            <person name="Jones G."/>
            <person name="Ransome R.D."/>
            <person name="Dechmann D.K.N."/>
            <person name="Locatelli A.G."/>
            <person name="Puechmaille S.J."/>
            <person name="Fedrigo O."/>
            <person name="Jarvis E.D."/>
            <person name="Hiller M."/>
            <person name="Vernes S.C."/>
            <person name="Myers E.W."/>
            <person name="Teeling E.C."/>
        </authorList>
    </citation>
    <scope>NUCLEOTIDE SEQUENCE [LARGE SCALE GENOMIC DNA]</scope>
    <source>
        <strain evidence="1">MMolMol1</strain>
        <tissue evidence="1">Muscle</tissue>
    </source>
</reference>
<gene>
    <name evidence="1" type="ORF">HJG59_008813</name>
</gene>
<proteinExistence type="predicted"/>
<dbReference type="InParanoid" id="A0A7J8EF65"/>
<sequence length="136" mass="14739">MLWSVATRARPQQTWGPSESLFCLSAQIFRDMAATGHGVWGQVTHLSLLAMLPGPSWPRAVFLAQNWPSARGGREGEKQPPDCSGLSRVLTLLCKASSLPSPCSPSPRAAELGLGPHFELSLVSTLHFPRRLSFSC</sequence>
<protein>
    <submittedName>
        <fullName evidence="1">Uncharacterized protein</fullName>
    </submittedName>
</protein>